<evidence type="ECO:0000313" key="3">
    <source>
        <dbReference type="Proteomes" id="UP000597507"/>
    </source>
</evidence>
<dbReference type="RefSeq" id="WP_188904058.1">
    <property type="nucleotide sequence ID" value="NZ_BMKS01000024.1"/>
</dbReference>
<protein>
    <recommendedName>
        <fullName evidence="4">GIY-YIG domain-containing protein</fullName>
    </recommendedName>
</protein>
<name>A0A8J3EEE8_9PROT</name>
<organism evidence="2 3">
    <name type="scientific">Caldovatus sediminis</name>
    <dbReference type="NCBI Taxonomy" id="2041189"/>
    <lineage>
        <taxon>Bacteria</taxon>
        <taxon>Pseudomonadati</taxon>
        <taxon>Pseudomonadota</taxon>
        <taxon>Alphaproteobacteria</taxon>
        <taxon>Acetobacterales</taxon>
        <taxon>Roseomonadaceae</taxon>
        <taxon>Caldovatus</taxon>
    </lineage>
</organism>
<keyword evidence="3" id="KW-1185">Reference proteome</keyword>
<sequence>MLEILGGGARGAHRFAAWPNRAVPAGGPGLYTVWHEDGRFLYVGLAGAGGGAGGLYGRLKSHASGRRGGDPFCLLVADRLVLPLLSRAEIEGIAAGRIPFDALLRAYIRRRLLYRFAPMASAGEARGLEAALRRGAWRHGPPLLNPDPVATPTGAAPFRPGRE</sequence>
<evidence type="ECO:0000256" key="1">
    <source>
        <dbReference type="SAM" id="MobiDB-lite"/>
    </source>
</evidence>
<feature type="region of interest" description="Disordered" evidence="1">
    <location>
        <begin position="142"/>
        <end position="163"/>
    </location>
</feature>
<gene>
    <name evidence="2" type="ORF">GCM10010964_43070</name>
</gene>
<proteinExistence type="predicted"/>
<dbReference type="AlphaFoldDB" id="A0A8J3EEE8"/>
<dbReference type="EMBL" id="BMKS01000024">
    <property type="protein sequence ID" value="GGG51192.1"/>
    <property type="molecule type" value="Genomic_DNA"/>
</dbReference>
<evidence type="ECO:0008006" key="4">
    <source>
        <dbReference type="Google" id="ProtNLM"/>
    </source>
</evidence>
<accession>A0A8J3EEE8</accession>
<evidence type="ECO:0000313" key="2">
    <source>
        <dbReference type="EMBL" id="GGG51192.1"/>
    </source>
</evidence>
<comment type="caution">
    <text evidence="2">The sequence shown here is derived from an EMBL/GenBank/DDBJ whole genome shotgun (WGS) entry which is preliminary data.</text>
</comment>
<reference evidence="2 3" key="1">
    <citation type="journal article" date="2014" name="Int. J. Syst. Evol. Microbiol.">
        <title>Complete genome sequence of Corynebacterium casei LMG S-19264T (=DSM 44701T), isolated from a smear-ripened cheese.</title>
        <authorList>
            <consortium name="US DOE Joint Genome Institute (JGI-PGF)"/>
            <person name="Walter F."/>
            <person name="Albersmeier A."/>
            <person name="Kalinowski J."/>
            <person name="Ruckert C."/>
        </authorList>
    </citation>
    <scope>NUCLEOTIDE SEQUENCE [LARGE SCALE GENOMIC DNA]</scope>
    <source>
        <strain evidence="2 3">CGMCC 1.16330</strain>
    </source>
</reference>
<dbReference type="Proteomes" id="UP000597507">
    <property type="component" value="Unassembled WGS sequence"/>
</dbReference>